<evidence type="ECO:0000313" key="1">
    <source>
        <dbReference type="EMBL" id="MBA4626456.1"/>
    </source>
</evidence>
<dbReference type="EMBL" id="GISG01056677">
    <property type="protein sequence ID" value="MBA4626456.1"/>
    <property type="molecule type" value="Transcribed_RNA"/>
</dbReference>
<protein>
    <submittedName>
        <fullName evidence="1">Uncharacterized protein</fullName>
    </submittedName>
</protein>
<reference evidence="1" key="2">
    <citation type="submission" date="2020-07" db="EMBL/GenBank/DDBJ databases">
        <authorList>
            <person name="Vera ALvarez R."/>
            <person name="Arias-Moreno D.M."/>
            <person name="Jimenez-Jacinto V."/>
            <person name="Jimenez-Bremont J.F."/>
            <person name="Swaminathan K."/>
            <person name="Moose S.P."/>
            <person name="Guerrero-Gonzalez M.L."/>
            <person name="Marino-Ramirez L."/>
            <person name="Landsman D."/>
            <person name="Rodriguez-Kessler M."/>
            <person name="Delgado-Sanchez P."/>
        </authorList>
    </citation>
    <scope>NUCLEOTIDE SEQUENCE</scope>
    <source>
        <tissue evidence="1">Cladode</tissue>
    </source>
</reference>
<accession>A0A7C8YTL2</accession>
<proteinExistence type="predicted"/>
<sequence>MSTVSPTPLFLGLVHLDVRDVERINIKTLHLGIALSILEQIKDELRRLDGPASLTIGVPVLCLSCSSNTTTEAAEWNSLLVCKNILQISLCLGQRQLPDGKCSLPCVLEMHSEIRAPGLARFGRVIWFS</sequence>
<reference evidence="1" key="1">
    <citation type="journal article" date="2013" name="J. Plant Res.">
        <title>Effect of fungi and light on seed germination of three Opuntia species from semiarid lands of central Mexico.</title>
        <authorList>
            <person name="Delgado-Sanchez P."/>
            <person name="Jimenez-Bremont J.F."/>
            <person name="Guerrero-Gonzalez Mde L."/>
            <person name="Flores J."/>
        </authorList>
    </citation>
    <scope>NUCLEOTIDE SEQUENCE</scope>
    <source>
        <tissue evidence="1">Cladode</tissue>
    </source>
</reference>
<organism evidence="1">
    <name type="scientific">Opuntia streptacantha</name>
    <name type="common">Prickly pear cactus</name>
    <name type="synonym">Opuntia cardona</name>
    <dbReference type="NCBI Taxonomy" id="393608"/>
    <lineage>
        <taxon>Eukaryota</taxon>
        <taxon>Viridiplantae</taxon>
        <taxon>Streptophyta</taxon>
        <taxon>Embryophyta</taxon>
        <taxon>Tracheophyta</taxon>
        <taxon>Spermatophyta</taxon>
        <taxon>Magnoliopsida</taxon>
        <taxon>eudicotyledons</taxon>
        <taxon>Gunneridae</taxon>
        <taxon>Pentapetalae</taxon>
        <taxon>Caryophyllales</taxon>
        <taxon>Cactineae</taxon>
        <taxon>Cactaceae</taxon>
        <taxon>Opuntioideae</taxon>
        <taxon>Opuntia</taxon>
    </lineage>
</organism>
<dbReference type="AlphaFoldDB" id="A0A7C8YTL2"/>
<name>A0A7C8YTL2_OPUST</name>